<dbReference type="OrthoDB" id="2751369at2759"/>
<feature type="region of interest" description="Disordered" evidence="1">
    <location>
        <begin position="358"/>
        <end position="443"/>
    </location>
</feature>
<evidence type="ECO:0000313" key="3">
    <source>
        <dbReference type="EMBL" id="GJE91710.1"/>
    </source>
</evidence>
<accession>A0A9P3GD93</accession>
<dbReference type="SUPFAM" id="SSF81383">
    <property type="entry name" value="F-box domain"/>
    <property type="match status" value="1"/>
</dbReference>
<name>A0A9P3GD93_9APHY</name>
<dbReference type="AlphaFoldDB" id="A0A9P3GD93"/>
<protein>
    <submittedName>
        <fullName evidence="3">F-box protein</fullName>
    </submittedName>
</protein>
<gene>
    <name evidence="3" type="ORF">PsYK624_078600</name>
</gene>
<keyword evidence="4" id="KW-1185">Reference proteome</keyword>
<dbReference type="Proteomes" id="UP000703269">
    <property type="component" value="Unassembled WGS sequence"/>
</dbReference>
<dbReference type="CDD" id="cd09917">
    <property type="entry name" value="F-box_SF"/>
    <property type="match status" value="1"/>
</dbReference>
<evidence type="ECO:0000259" key="2">
    <source>
        <dbReference type="PROSITE" id="PS50181"/>
    </source>
</evidence>
<organism evidence="3 4">
    <name type="scientific">Phanerochaete sordida</name>
    <dbReference type="NCBI Taxonomy" id="48140"/>
    <lineage>
        <taxon>Eukaryota</taxon>
        <taxon>Fungi</taxon>
        <taxon>Dikarya</taxon>
        <taxon>Basidiomycota</taxon>
        <taxon>Agaricomycotina</taxon>
        <taxon>Agaricomycetes</taxon>
        <taxon>Polyporales</taxon>
        <taxon>Phanerochaetaceae</taxon>
        <taxon>Phanerochaete</taxon>
    </lineage>
</organism>
<feature type="compositionally biased region" description="Basic and acidic residues" evidence="1">
    <location>
        <begin position="417"/>
        <end position="430"/>
    </location>
</feature>
<reference evidence="3 4" key="1">
    <citation type="submission" date="2021-08" db="EMBL/GenBank/DDBJ databases">
        <title>Draft Genome Sequence of Phanerochaete sordida strain YK-624.</title>
        <authorList>
            <person name="Mori T."/>
            <person name="Dohra H."/>
            <person name="Suzuki T."/>
            <person name="Kawagishi H."/>
            <person name="Hirai H."/>
        </authorList>
    </citation>
    <scope>NUCLEOTIDE SEQUENCE [LARGE SCALE GENOMIC DNA]</scope>
    <source>
        <strain evidence="3 4">YK-624</strain>
    </source>
</reference>
<sequence>MFLRLLSEGSLHSWYSDYSTSVDFGYNAKSDHVAIGHFDGTGGYKICMHHGRPLIPTGEGVESRRVAGQMLPAEFTKVVEMQHGKRVLRETPSQCTKYNAYSCNIAVHRPCWEYLQTWINCTQDPRFGRDGKPLTLAGEVYEITASRHEAQKECRGSLPCINYGGTIDAYMGTPMQDFIVGPRKGTTNIVKALQKGLREVQLVPALLRDSRFWMWARPDIWPRAPVVWPRDPIPLSAVSGTALQPIVPIRALPNELFPEVLQHCHLEDIFALGSTCKELYACVLDRATLAHAVRKAIRNRASPLQWLLPVPALRKEWLAACVAMQTWLKPSSGWRQYGVAEKPMDEDHNDDAYSIATTEKLPSDFQPSPVTPRPDNNDEGGEGEGGTQGYDEDDELFDFDFSIPDGEDDDWVQRGPQGHDEGGNEPNRDDAEGDEPPLPPLPLFDPAFPIVDFLRAYRTSASMHSRRRRWTLIKQWDALFANYRRDGWERDEFTPPGTNWAICDDGRMRCQCALEEEE</sequence>
<dbReference type="PROSITE" id="PS50181">
    <property type="entry name" value="FBOX"/>
    <property type="match status" value="1"/>
</dbReference>
<evidence type="ECO:0000256" key="1">
    <source>
        <dbReference type="SAM" id="MobiDB-lite"/>
    </source>
</evidence>
<evidence type="ECO:0000313" key="4">
    <source>
        <dbReference type="Proteomes" id="UP000703269"/>
    </source>
</evidence>
<dbReference type="InterPro" id="IPR001810">
    <property type="entry name" value="F-box_dom"/>
</dbReference>
<feature type="domain" description="F-box" evidence="2">
    <location>
        <begin position="246"/>
        <end position="293"/>
    </location>
</feature>
<dbReference type="EMBL" id="BPQB01000022">
    <property type="protein sequence ID" value="GJE91710.1"/>
    <property type="molecule type" value="Genomic_DNA"/>
</dbReference>
<dbReference type="InterPro" id="IPR036047">
    <property type="entry name" value="F-box-like_dom_sf"/>
</dbReference>
<comment type="caution">
    <text evidence="3">The sequence shown here is derived from an EMBL/GenBank/DDBJ whole genome shotgun (WGS) entry which is preliminary data.</text>
</comment>
<proteinExistence type="predicted"/>